<comment type="caution">
    <text evidence="2">The sequence shown here is derived from an EMBL/GenBank/DDBJ whole genome shotgun (WGS) entry which is preliminary data.</text>
</comment>
<dbReference type="Pfam" id="PF00931">
    <property type="entry name" value="NB-ARC"/>
    <property type="match status" value="1"/>
</dbReference>
<dbReference type="AlphaFoldDB" id="A0AAD7EKW7"/>
<evidence type="ECO:0000313" key="3">
    <source>
        <dbReference type="Proteomes" id="UP001218218"/>
    </source>
</evidence>
<protein>
    <recommendedName>
        <fullName evidence="1">NB-ARC domain-containing protein</fullName>
    </recommendedName>
</protein>
<evidence type="ECO:0000313" key="2">
    <source>
        <dbReference type="EMBL" id="KAJ7336142.1"/>
    </source>
</evidence>
<dbReference type="EMBL" id="JARIHO010000031">
    <property type="protein sequence ID" value="KAJ7336142.1"/>
    <property type="molecule type" value="Genomic_DNA"/>
</dbReference>
<proteinExistence type="predicted"/>
<dbReference type="Gene3D" id="3.40.50.300">
    <property type="entry name" value="P-loop containing nucleotide triphosphate hydrolases"/>
    <property type="match status" value="1"/>
</dbReference>
<dbReference type="InterPro" id="IPR002182">
    <property type="entry name" value="NB-ARC"/>
</dbReference>
<reference evidence="2" key="1">
    <citation type="submission" date="2023-03" db="EMBL/GenBank/DDBJ databases">
        <title>Massive genome expansion in bonnet fungi (Mycena s.s.) driven by repeated elements and novel gene families across ecological guilds.</title>
        <authorList>
            <consortium name="Lawrence Berkeley National Laboratory"/>
            <person name="Harder C.B."/>
            <person name="Miyauchi S."/>
            <person name="Viragh M."/>
            <person name="Kuo A."/>
            <person name="Thoen E."/>
            <person name="Andreopoulos B."/>
            <person name="Lu D."/>
            <person name="Skrede I."/>
            <person name="Drula E."/>
            <person name="Henrissat B."/>
            <person name="Morin E."/>
            <person name="Kohler A."/>
            <person name="Barry K."/>
            <person name="LaButti K."/>
            <person name="Morin E."/>
            <person name="Salamov A."/>
            <person name="Lipzen A."/>
            <person name="Mereny Z."/>
            <person name="Hegedus B."/>
            <person name="Baldrian P."/>
            <person name="Stursova M."/>
            <person name="Weitz H."/>
            <person name="Taylor A."/>
            <person name="Grigoriev I.V."/>
            <person name="Nagy L.G."/>
            <person name="Martin F."/>
            <person name="Kauserud H."/>
        </authorList>
    </citation>
    <scope>NUCLEOTIDE SEQUENCE</scope>
    <source>
        <strain evidence="2">CBHHK002</strain>
    </source>
</reference>
<name>A0AAD7EKW7_9AGAR</name>
<dbReference type="Proteomes" id="UP001218218">
    <property type="component" value="Unassembled WGS sequence"/>
</dbReference>
<keyword evidence="3" id="KW-1185">Reference proteome</keyword>
<dbReference type="InterPro" id="IPR027417">
    <property type="entry name" value="P-loop_NTPase"/>
</dbReference>
<accession>A0AAD7EKW7</accession>
<dbReference type="GO" id="GO:0043531">
    <property type="term" value="F:ADP binding"/>
    <property type="evidence" value="ECO:0007669"/>
    <property type="project" value="InterPro"/>
</dbReference>
<evidence type="ECO:0000259" key="1">
    <source>
        <dbReference type="Pfam" id="PF00931"/>
    </source>
</evidence>
<sequence>VAILGPGGMGKTTTLVAAVLHNSKVVDRYPTRHFIPCDSAHTNDSVVATIASNLGFEASQVSAGHLIHHLMKQAHCLLVLDNFETQWESLDGRAKFENFLSLLTDIPHMAILA</sequence>
<dbReference type="SUPFAM" id="SSF52540">
    <property type="entry name" value="P-loop containing nucleoside triphosphate hydrolases"/>
    <property type="match status" value="1"/>
</dbReference>
<feature type="non-terminal residue" evidence="2">
    <location>
        <position position="1"/>
    </location>
</feature>
<feature type="domain" description="NB-ARC" evidence="1">
    <location>
        <begin position="1"/>
        <end position="89"/>
    </location>
</feature>
<gene>
    <name evidence="2" type="ORF">DFH08DRAFT_706481</name>
</gene>
<organism evidence="2 3">
    <name type="scientific">Mycena albidolilacea</name>
    <dbReference type="NCBI Taxonomy" id="1033008"/>
    <lineage>
        <taxon>Eukaryota</taxon>
        <taxon>Fungi</taxon>
        <taxon>Dikarya</taxon>
        <taxon>Basidiomycota</taxon>
        <taxon>Agaricomycotina</taxon>
        <taxon>Agaricomycetes</taxon>
        <taxon>Agaricomycetidae</taxon>
        <taxon>Agaricales</taxon>
        <taxon>Marasmiineae</taxon>
        <taxon>Mycenaceae</taxon>
        <taxon>Mycena</taxon>
    </lineage>
</organism>